<evidence type="ECO:0000313" key="2">
    <source>
        <dbReference type="Proteomes" id="UP001205867"/>
    </source>
</evidence>
<dbReference type="EMBL" id="JALXKZ020000051">
    <property type="protein sequence ID" value="MCV7629998.1"/>
    <property type="molecule type" value="Genomic_DNA"/>
</dbReference>
<dbReference type="Gene3D" id="3.40.50.300">
    <property type="entry name" value="P-loop containing nucleotide triphosphate hydrolases"/>
    <property type="match status" value="1"/>
</dbReference>
<accession>A0AAP3ANJ5</accession>
<name>A0AAP3ANJ5_MICLU</name>
<dbReference type="InterPro" id="IPR027417">
    <property type="entry name" value="P-loop_NTPase"/>
</dbReference>
<protein>
    <submittedName>
        <fullName evidence="1">Uncharacterized protein</fullName>
    </submittedName>
</protein>
<gene>
    <name evidence="1" type="ORF">M3A82_011740</name>
</gene>
<dbReference type="SUPFAM" id="SSF52540">
    <property type="entry name" value="P-loop containing nucleoside triphosphate hydrolases"/>
    <property type="match status" value="1"/>
</dbReference>
<evidence type="ECO:0000313" key="1">
    <source>
        <dbReference type="EMBL" id="MCV7629998.1"/>
    </source>
</evidence>
<sequence>MTRPALIGLDGRSGSGKTVLAAALAARIAPFARVEVIEIESMYRGWDGLAAAVGDDGPYPAVVRALRERGTATWTTWDWHRAAPGPPRWTAPADVVVCEGVGALSTAARPLLDLAVWLELETPARRTRALARDGETFAPHWDRWAAQEQDYLARHAPRAAADLILRLPST</sequence>
<organism evidence="1 2">
    <name type="scientific">Micrococcus luteus</name>
    <name type="common">Micrococcus lysodeikticus</name>
    <dbReference type="NCBI Taxonomy" id="1270"/>
    <lineage>
        <taxon>Bacteria</taxon>
        <taxon>Bacillati</taxon>
        <taxon>Actinomycetota</taxon>
        <taxon>Actinomycetes</taxon>
        <taxon>Micrococcales</taxon>
        <taxon>Micrococcaceae</taxon>
        <taxon>Micrococcus</taxon>
    </lineage>
</organism>
<proteinExistence type="predicted"/>
<comment type="caution">
    <text evidence="1">The sequence shown here is derived from an EMBL/GenBank/DDBJ whole genome shotgun (WGS) entry which is preliminary data.</text>
</comment>
<dbReference type="AlphaFoldDB" id="A0AAP3ANJ5"/>
<reference evidence="1" key="1">
    <citation type="submission" date="2023-06" db="EMBL/GenBank/DDBJ databases">
        <title>lsaBGC provides a comprehensive framework for evolutionary analysis of biosynthetic gene clusters within focal taxa.</title>
        <authorList>
            <person name="Salamzade R."/>
            <person name="Sandstrom S."/>
            <person name="Kalan L.R."/>
        </authorList>
    </citation>
    <scope>NUCLEOTIDE SEQUENCE</scope>
    <source>
        <strain evidence="1">P3-SID899</strain>
    </source>
</reference>
<dbReference type="Proteomes" id="UP001205867">
    <property type="component" value="Unassembled WGS sequence"/>
</dbReference>